<evidence type="ECO:0000313" key="2">
    <source>
        <dbReference type="Proteomes" id="UP000641646"/>
    </source>
</evidence>
<accession>A0A926VI84</accession>
<dbReference type="RefSeq" id="WP_190470850.1">
    <property type="nucleotide sequence ID" value="NZ_JACJPW010000083.1"/>
</dbReference>
<dbReference type="NCBIfam" id="NF008911">
    <property type="entry name" value="PRK12275.1-2"/>
    <property type="match status" value="1"/>
</dbReference>
<dbReference type="AlphaFoldDB" id="A0A926VI84"/>
<keyword evidence="2" id="KW-1185">Reference proteome</keyword>
<gene>
    <name evidence="1" type="ORF">H6G03_25855</name>
</gene>
<protein>
    <submittedName>
        <fullName evidence="1">Four helix bundle protein</fullName>
    </submittedName>
</protein>
<dbReference type="PANTHER" id="PTHR38471:SF2">
    <property type="entry name" value="FOUR HELIX BUNDLE PROTEIN"/>
    <property type="match status" value="1"/>
</dbReference>
<organism evidence="1 2">
    <name type="scientific">Aerosakkonema funiforme FACHB-1375</name>
    <dbReference type="NCBI Taxonomy" id="2949571"/>
    <lineage>
        <taxon>Bacteria</taxon>
        <taxon>Bacillati</taxon>
        <taxon>Cyanobacteriota</taxon>
        <taxon>Cyanophyceae</taxon>
        <taxon>Oscillatoriophycideae</taxon>
        <taxon>Aerosakkonematales</taxon>
        <taxon>Aerosakkonemataceae</taxon>
        <taxon>Aerosakkonema</taxon>
    </lineage>
</organism>
<dbReference type="NCBIfam" id="TIGR02436">
    <property type="entry name" value="four helix bundle protein"/>
    <property type="match status" value="1"/>
</dbReference>
<reference evidence="1" key="1">
    <citation type="journal article" date="2015" name="ISME J.">
        <title>Draft Genome Sequence of Streptomyces incarnatus NRRL8089, which Produces the Nucleoside Antibiotic Sinefungin.</title>
        <authorList>
            <person name="Oshima K."/>
            <person name="Hattori M."/>
            <person name="Shimizu H."/>
            <person name="Fukuda K."/>
            <person name="Nemoto M."/>
            <person name="Inagaki K."/>
            <person name="Tamura T."/>
        </authorList>
    </citation>
    <scope>NUCLEOTIDE SEQUENCE</scope>
    <source>
        <strain evidence="1">FACHB-1375</strain>
    </source>
</reference>
<comment type="caution">
    <text evidence="1">The sequence shown here is derived from an EMBL/GenBank/DDBJ whole genome shotgun (WGS) entry which is preliminary data.</text>
</comment>
<reference evidence="1" key="2">
    <citation type="submission" date="2020-08" db="EMBL/GenBank/DDBJ databases">
        <authorList>
            <person name="Chen M."/>
            <person name="Teng W."/>
            <person name="Zhao L."/>
            <person name="Hu C."/>
            <person name="Zhou Y."/>
            <person name="Han B."/>
            <person name="Song L."/>
            <person name="Shu W."/>
        </authorList>
    </citation>
    <scope>NUCLEOTIDE SEQUENCE</scope>
    <source>
        <strain evidence="1">FACHB-1375</strain>
    </source>
</reference>
<evidence type="ECO:0000313" key="1">
    <source>
        <dbReference type="EMBL" id="MBD2184451.1"/>
    </source>
</evidence>
<dbReference type="InterPro" id="IPR012657">
    <property type="entry name" value="23S_rRNA-intervening_sequence"/>
</dbReference>
<dbReference type="PANTHER" id="PTHR38471">
    <property type="entry name" value="FOUR HELIX BUNDLE PROTEIN"/>
    <property type="match status" value="1"/>
</dbReference>
<dbReference type="CDD" id="cd16377">
    <property type="entry name" value="23S_rRNA_IVP_like"/>
    <property type="match status" value="1"/>
</dbReference>
<dbReference type="InterPro" id="IPR036583">
    <property type="entry name" value="23S_rRNA_IVS_sf"/>
</dbReference>
<sequence length="132" mass="15034">MSVSSYRDLKVWQVGMEIADQIYQLTDSFPKHEIYGLSSQMQRAAVSIPSNIAEGHARNSTKEFLHHISIAQGSLAELETQLIIATWRPYIENKANIETIFQKMEELGKMLGGLEKSLQNKLKKEKKPKTED</sequence>
<dbReference type="Gene3D" id="1.20.1440.60">
    <property type="entry name" value="23S rRNA-intervening sequence"/>
    <property type="match status" value="1"/>
</dbReference>
<dbReference type="Proteomes" id="UP000641646">
    <property type="component" value="Unassembled WGS sequence"/>
</dbReference>
<proteinExistence type="predicted"/>
<name>A0A926VI84_9CYAN</name>
<dbReference type="SUPFAM" id="SSF158446">
    <property type="entry name" value="IVS-encoded protein-like"/>
    <property type="match status" value="1"/>
</dbReference>
<dbReference type="Pfam" id="PF05635">
    <property type="entry name" value="23S_rRNA_IVP"/>
    <property type="match status" value="1"/>
</dbReference>
<dbReference type="EMBL" id="JACJPW010000083">
    <property type="protein sequence ID" value="MBD2184451.1"/>
    <property type="molecule type" value="Genomic_DNA"/>
</dbReference>